<dbReference type="Proteomes" id="UP000823674">
    <property type="component" value="Chromosome A03"/>
</dbReference>
<protein>
    <submittedName>
        <fullName evidence="1">Uncharacterized protein</fullName>
    </submittedName>
</protein>
<gene>
    <name evidence="1" type="primary">A03p001770.1_BraROA</name>
    <name evidence="1" type="ORF">IGI04_008904</name>
</gene>
<dbReference type="PANTHER" id="PTHR34131">
    <property type="entry name" value="(RAP ANNOTATION RELEASE2) GALACTOSE-BINDING LIKE DOMAIN CONTAINING PROTEIN"/>
    <property type="match status" value="1"/>
</dbReference>
<organism evidence="1 2">
    <name type="scientific">Brassica rapa subsp. trilocularis</name>
    <dbReference type="NCBI Taxonomy" id="1813537"/>
    <lineage>
        <taxon>Eukaryota</taxon>
        <taxon>Viridiplantae</taxon>
        <taxon>Streptophyta</taxon>
        <taxon>Embryophyta</taxon>
        <taxon>Tracheophyta</taxon>
        <taxon>Spermatophyta</taxon>
        <taxon>Magnoliopsida</taxon>
        <taxon>eudicotyledons</taxon>
        <taxon>Gunneridae</taxon>
        <taxon>Pentapetalae</taxon>
        <taxon>rosids</taxon>
        <taxon>malvids</taxon>
        <taxon>Brassicales</taxon>
        <taxon>Brassicaceae</taxon>
        <taxon>Brassiceae</taxon>
        <taxon>Brassica</taxon>
    </lineage>
</organism>
<comment type="caution">
    <text evidence="1">The sequence shown here is derived from an EMBL/GenBank/DDBJ whole genome shotgun (WGS) entry which is preliminary data.</text>
</comment>
<dbReference type="Pfam" id="PF09366">
    <property type="entry name" value="DUF1997"/>
    <property type="match status" value="1"/>
</dbReference>
<dbReference type="EMBL" id="JADBGQ010000003">
    <property type="protein sequence ID" value="KAG5402785.1"/>
    <property type="molecule type" value="Genomic_DNA"/>
</dbReference>
<evidence type="ECO:0000313" key="2">
    <source>
        <dbReference type="Proteomes" id="UP000823674"/>
    </source>
</evidence>
<keyword evidence="2" id="KW-1185">Reference proteome</keyword>
<dbReference type="InterPro" id="IPR018971">
    <property type="entry name" value="DUF1997"/>
</dbReference>
<proteinExistence type="predicted"/>
<reference evidence="1 2" key="1">
    <citation type="submission" date="2021-03" db="EMBL/GenBank/DDBJ databases">
        <authorList>
            <person name="King G.J."/>
            <person name="Bancroft I."/>
            <person name="Baten A."/>
            <person name="Bloomfield J."/>
            <person name="Borpatragohain P."/>
            <person name="He Z."/>
            <person name="Irish N."/>
            <person name="Irwin J."/>
            <person name="Liu K."/>
            <person name="Mauleon R.P."/>
            <person name="Moore J."/>
            <person name="Morris R."/>
            <person name="Ostergaard L."/>
            <person name="Wang B."/>
            <person name="Wells R."/>
        </authorList>
    </citation>
    <scope>NUCLEOTIDE SEQUENCE [LARGE SCALE GENOMIC DNA]</scope>
    <source>
        <strain evidence="1">R-o-18</strain>
        <tissue evidence="1">Leaf</tissue>
    </source>
</reference>
<dbReference type="PANTHER" id="PTHR34131:SF3">
    <property type="entry name" value="(RAP ANNOTATION RELEASE2) GALACTOSE-BINDING LIKE DOMAIN CONTAINING PROTEIN"/>
    <property type="match status" value="1"/>
</dbReference>
<name>A0ABQ7MVY9_BRACM</name>
<sequence length="169" mass="19475">MLAVEYMSLPASQYSVLDAERIERVHDNTFTLLNSSTLKCALFCIKLFLRGLLLWLLKMTSLMVNIEVSFAFRVFPVGAIEATGTQVLDQILRLMLPRFLSQLSKDYQAMGFRRHFKATSWDWRDLIVNENGPYLAPRSLPSFSNVNVNWSKPKPIISKTHKYLSMTRP</sequence>
<accession>A0ABQ7MVY9</accession>
<evidence type="ECO:0000313" key="1">
    <source>
        <dbReference type="EMBL" id="KAG5402785.1"/>
    </source>
</evidence>